<dbReference type="InterPro" id="IPR007627">
    <property type="entry name" value="RNA_pol_sigma70_r2"/>
</dbReference>
<dbReference type="PANTHER" id="PTHR43133">
    <property type="entry name" value="RNA POLYMERASE ECF-TYPE SIGMA FACTO"/>
    <property type="match status" value="1"/>
</dbReference>
<evidence type="ECO:0000256" key="2">
    <source>
        <dbReference type="ARBA" id="ARBA00023015"/>
    </source>
</evidence>
<dbReference type="InterPro" id="IPR014284">
    <property type="entry name" value="RNA_pol_sigma-70_dom"/>
</dbReference>
<keyword evidence="4" id="KW-0804">Transcription</keyword>
<feature type="domain" description="RNA polymerase sigma factor 70 region 4 type 2" evidence="6">
    <location>
        <begin position="121"/>
        <end position="170"/>
    </location>
</feature>
<evidence type="ECO:0000259" key="5">
    <source>
        <dbReference type="Pfam" id="PF04542"/>
    </source>
</evidence>
<gene>
    <name evidence="7" type="ORF">EZS27_027294</name>
</gene>
<dbReference type="CDD" id="cd06171">
    <property type="entry name" value="Sigma70_r4"/>
    <property type="match status" value="1"/>
</dbReference>
<keyword evidence="3" id="KW-0731">Sigma factor</keyword>
<dbReference type="InterPro" id="IPR039425">
    <property type="entry name" value="RNA_pol_sigma-70-like"/>
</dbReference>
<protein>
    <submittedName>
        <fullName evidence="7">ECF RNA polymerase sigma factor SigW</fullName>
    </submittedName>
</protein>
<dbReference type="InterPro" id="IPR013325">
    <property type="entry name" value="RNA_pol_sigma_r2"/>
</dbReference>
<accession>A0A5J4QMR8</accession>
<dbReference type="Pfam" id="PF08281">
    <property type="entry name" value="Sigma70_r4_2"/>
    <property type="match status" value="1"/>
</dbReference>
<dbReference type="Gene3D" id="1.10.1740.10">
    <property type="match status" value="1"/>
</dbReference>
<dbReference type="PANTHER" id="PTHR43133:SF46">
    <property type="entry name" value="RNA POLYMERASE SIGMA-70 FACTOR ECF SUBFAMILY"/>
    <property type="match status" value="1"/>
</dbReference>
<feature type="domain" description="RNA polymerase sigma-70 region 2" evidence="5">
    <location>
        <begin position="22"/>
        <end position="87"/>
    </location>
</feature>
<evidence type="ECO:0000256" key="4">
    <source>
        <dbReference type="ARBA" id="ARBA00023163"/>
    </source>
</evidence>
<dbReference type="SUPFAM" id="SSF88659">
    <property type="entry name" value="Sigma3 and sigma4 domains of RNA polymerase sigma factors"/>
    <property type="match status" value="1"/>
</dbReference>
<dbReference type="SUPFAM" id="SSF88946">
    <property type="entry name" value="Sigma2 domain of RNA polymerase sigma factors"/>
    <property type="match status" value="1"/>
</dbReference>
<name>A0A5J4QMR8_9ZZZZ</name>
<dbReference type="GO" id="GO:0016987">
    <property type="term" value="F:sigma factor activity"/>
    <property type="evidence" value="ECO:0007669"/>
    <property type="project" value="UniProtKB-KW"/>
</dbReference>
<reference evidence="7" key="1">
    <citation type="submission" date="2019-03" db="EMBL/GenBank/DDBJ databases">
        <title>Single cell metagenomics reveals metabolic interactions within the superorganism composed of flagellate Streblomastix strix and complex community of Bacteroidetes bacteria on its surface.</title>
        <authorList>
            <person name="Treitli S.C."/>
            <person name="Kolisko M."/>
            <person name="Husnik F."/>
            <person name="Keeling P."/>
            <person name="Hampl V."/>
        </authorList>
    </citation>
    <scope>NUCLEOTIDE SEQUENCE</scope>
    <source>
        <strain evidence="7">STM</strain>
    </source>
</reference>
<keyword evidence="2" id="KW-0805">Transcription regulation</keyword>
<dbReference type="GO" id="GO:0003677">
    <property type="term" value="F:DNA binding"/>
    <property type="evidence" value="ECO:0007669"/>
    <property type="project" value="InterPro"/>
</dbReference>
<proteinExistence type="inferred from homology"/>
<dbReference type="NCBIfam" id="TIGR02937">
    <property type="entry name" value="sigma70-ECF"/>
    <property type="match status" value="1"/>
</dbReference>
<evidence type="ECO:0000313" key="7">
    <source>
        <dbReference type="EMBL" id="KAA6323247.1"/>
    </source>
</evidence>
<dbReference type="GO" id="GO:0006352">
    <property type="term" value="P:DNA-templated transcription initiation"/>
    <property type="evidence" value="ECO:0007669"/>
    <property type="project" value="InterPro"/>
</dbReference>
<dbReference type="InterPro" id="IPR013324">
    <property type="entry name" value="RNA_pol_sigma_r3/r4-like"/>
</dbReference>
<sequence length="201" mass="23660">MPDELYLFAGLKQGNKEAFSLLFKAYYKDLVLFGGNFLPDRAACEDIVQSVFLKLWNDRATLHITFSLKSYLLKSVYNACLDEIRHRNIIQKHESYSSYTNNILNEADTGNYILYSDLQKYLHKVLEQMPESYKEAFILSREDGLKYREIAEKLHISERTVEARISKALDLLRKHLKEFFIFLLILIDSLKIVIVMWEIHL</sequence>
<dbReference type="AlphaFoldDB" id="A0A5J4QMR8"/>
<organism evidence="7">
    <name type="scientific">termite gut metagenome</name>
    <dbReference type="NCBI Taxonomy" id="433724"/>
    <lineage>
        <taxon>unclassified sequences</taxon>
        <taxon>metagenomes</taxon>
        <taxon>organismal metagenomes</taxon>
    </lineage>
</organism>
<dbReference type="InterPro" id="IPR036388">
    <property type="entry name" value="WH-like_DNA-bd_sf"/>
</dbReference>
<dbReference type="InterPro" id="IPR013249">
    <property type="entry name" value="RNA_pol_sigma70_r4_t2"/>
</dbReference>
<dbReference type="EMBL" id="SNRY01002849">
    <property type="protein sequence ID" value="KAA6323247.1"/>
    <property type="molecule type" value="Genomic_DNA"/>
</dbReference>
<dbReference type="Pfam" id="PF04542">
    <property type="entry name" value="Sigma70_r2"/>
    <property type="match status" value="1"/>
</dbReference>
<evidence type="ECO:0000256" key="1">
    <source>
        <dbReference type="ARBA" id="ARBA00010641"/>
    </source>
</evidence>
<evidence type="ECO:0000259" key="6">
    <source>
        <dbReference type="Pfam" id="PF08281"/>
    </source>
</evidence>
<dbReference type="NCBIfam" id="TIGR02985">
    <property type="entry name" value="Sig70_bacteroi1"/>
    <property type="match status" value="1"/>
</dbReference>
<dbReference type="Gene3D" id="1.10.10.10">
    <property type="entry name" value="Winged helix-like DNA-binding domain superfamily/Winged helix DNA-binding domain"/>
    <property type="match status" value="1"/>
</dbReference>
<evidence type="ECO:0000256" key="3">
    <source>
        <dbReference type="ARBA" id="ARBA00023082"/>
    </source>
</evidence>
<comment type="caution">
    <text evidence="7">The sequence shown here is derived from an EMBL/GenBank/DDBJ whole genome shotgun (WGS) entry which is preliminary data.</text>
</comment>
<comment type="similarity">
    <text evidence="1">Belongs to the sigma-70 factor family. ECF subfamily.</text>
</comment>
<dbReference type="InterPro" id="IPR014327">
    <property type="entry name" value="RNA_pol_sigma70_bacteroid"/>
</dbReference>